<evidence type="ECO:0008006" key="5">
    <source>
        <dbReference type="Google" id="ProtNLM"/>
    </source>
</evidence>
<protein>
    <recommendedName>
        <fullName evidence="5">Class III signal peptide</fullName>
    </recommendedName>
</protein>
<dbReference type="Proteomes" id="UP000315724">
    <property type="component" value="Chromosome"/>
</dbReference>
<accession>A0A517QP21</accession>
<keyword evidence="2" id="KW-0812">Transmembrane</keyword>
<keyword evidence="4" id="KW-1185">Reference proteome</keyword>
<dbReference type="KEGG" id="tpol:Mal48_25800"/>
<dbReference type="AlphaFoldDB" id="A0A517QP21"/>
<dbReference type="EMBL" id="CP036267">
    <property type="protein sequence ID" value="QDT33327.1"/>
    <property type="molecule type" value="Genomic_DNA"/>
</dbReference>
<name>A0A517QP21_9PLAN</name>
<evidence type="ECO:0000256" key="2">
    <source>
        <dbReference type="SAM" id="Phobius"/>
    </source>
</evidence>
<feature type="transmembrane region" description="Helical" evidence="2">
    <location>
        <begin position="21"/>
        <end position="39"/>
    </location>
</feature>
<proteinExistence type="predicted"/>
<gene>
    <name evidence="3" type="ORF">Mal48_25800</name>
</gene>
<evidence type="ECO:0000313" key="4">
    <source>
        <dbReference type="Proteomes" id="UP000315724"/>
    </source>
</evidence>
<evidence type="ECO:0000256" key="1">
    <source>
        <dbReference type="SAM" id="MobiDB-lite"/>
    </source>
</evidence>
<sequence length="132" mass="14259">MLKRCQRLFADDCGMVHSVEYLFLMTVVTIGMVVGFSTFRDQLVQEYGDVGVALERLDQSYCYRVSGVGATCDDPLGPGDSRYDDKPGDRPEDVANQAPGSMVINEDLSLIGSEKDAFGAPVVGGENNPFGP</sequence>
<feature type="compositionally biased region" description="Basic and acidic residues" evidence="1">
    <location>
        <begin position="81"/>
        <end position="93"/>
    </location>
</feature>
<feature type="region of interest" description="Disordered" evidence="1">
    <location>
        <begin position="74"/>
        <end position="98"/>
    </location>
</feature>
<reference evidence="3 4" key="1">
    <citation type="submission" date="2019-02" db="EMBL/GenBank/DDBJ databases">
        <title>Deep-cultivation of Planctomycetes and their phenomic and genomic characterization uncovers novel biology.</title>
        <authorList>
            <person name="Wiegand S."/>
            <person name="Jogler M."/>
            <person name="Boedeker C."/>
            <person name="Pinto D."/>
            <person name="Vollmers J."/>
            <person name="Rivas-Marin E."/>
            <person name="Kohn T."/>
            <person name="Peeters S.H."/>
            <person name="Heuer A."/>
            <person name="Rast P."/>
            <person name="Oberbeckmann S."/>
            <person name="Bunk B."/>
            <person name="Jeske O."/>
            <person name="Meyerdierks A."/>
            <person name="Storesund J.E."/>
            <person name="Kallscheuer N."/>
            <person name="Luecker S."/>
            <person name="Lage O.M."/>
            <person name="Pohl T."/>
            <person name="Merkel B.J."/>
            <person name="Hornburger P."/>
            <person name="Mueller R.-W."/>
            <person name="Bruemmer F."/>
            <person name="Labrenz M."/>
            <person name="Spormann A.M."/>
            <person name="Op den Camp H."/>
            <person name="Overmann J."/>
            <person name="Amann R."/>
            <person name="Jetten M.S.M."/>
            <person name="Mascher T."/>
            <person name="Medema M.H."/>
            <person name="Devos D.P."/>
            <person name="Kaster A.-K."/>
            <person name="Ovreas L."/>
            <person name="Rohde M."/>
            <person name="Galperin M.Y."/>
            <person name="Jogler C."/>
        </authorList>
    </citation>
    <scope>NUCLEOTIDE SEQUENCE [LARGE SCALE GENOMIC DNA]</scope>
    <source>
        <strain evidence="3 4">Mal48</strain>
    </source>
</reference>
<keyword evidence="2" id="KW-1133">Transmembrane helix</keyword>
<organism evidence="3 4">
    <name type="scientific">Thalassoglobus polymorphus</name>
    <dbReference type="NCBI Taxonomy" id="2527994"/>
    <lineage>
        <taxon>Bacteria</taxon>
        <taxon>Pseudomonadati</taxon>
        <taxon>Planctomycetota</taxon>
        <taxon>Planctomycetia</taxon>
        <taxon>Planctomycetales</taxon>
        <taxon>Planctomycetaceae</taxon>
        <taxon>Thalassoglobus</taxon>
    </lineage>
</organism>
<keyword evidence="2" id="KW-0472">Membrane</keyword>
<evidence type="ECO:0000313" key="3">
    <source>
        <dbReference type="EMBL" id="QDT33327.1"/>
    </source>
</evidence>